<evidence type="ECO:0000256" key="6">
    <source>
        <dbReference type="ARBA" id="ARBA00022670"/>
    </source>
</evidence>
<dbReference type="InterPro" id="IPR009003">
    <property type="entry name" value="Peptidase_S1_PA"/>
</dbReference>
<dbReference type="Gene3D" id="4.10.400.10">
    <property type="entry name" value="Low-density Lipoprotein Receptor"/>
    <property type="match status" value="6"/>
</dbReference>
<name>A0AAE0SKB7_9BIVA</name>
<feature type="disulfide bond" evidence="14">
    <location>
        <begin position="222"/>
        <end position="240"/>
    </location>
</feature>
<dbReference type="PROSITE" id="PS50287">
    <property type="entry name" value="SRCR_2"/>
    <property type="match status" value="1"/>
</dbReference>
<feature type="disulfide bond" evidence="14">
    <location>
        <begin position="361"/>
        <end position="373"/>
    </location>
</feature>
<dbReference type="SUPFAM" id="SSF57424">
    <property type="entry name" value="LDL receptor-like module"/>
    <property type="match status" value="6"/>
</dbReference>
<dbReference type="InterPro" id="IPR036055">
    <property type="entry name" value="LDL_receptor-like_sf"/>
</dbReference>
<keyword evidence="21" id="KW-1185">Reference proteome</keyword>
<feature type="disulfide bond" evidence="14">
    <location>
        <begin position="271"/>
        <end position="286"/>
    </location>
</feature>
<dbReference type="SMART" id="SM00020">
    <property type="entry name" value="Tryp_SPc"/>
    <property type="match status" value="1"/>
</dbReference>
<keyword evidence="7" id="KW-0732">Signal</keyword>
<keyword evidence="17" id="KW-1133">Transmembrane helix</keyword>
<dbReference type="EMBL" id="JAEAOA010001146">
    <property type="protein sequence ID" value="KAK3593586.1"/>
    <property type="molecule type" value="Genomic_DNA"/>
</dbReference>
<feature type="disulfide bond" evidence="15">
    <location>
        <begin position="463"/>
        <end position="527"/>
    </location>
</feature>
<evidence type="ECO:0000256" key="15">
    <source>
        <dbReference type="PROSITE-ProRule" id="PRU00196"/>
    </source>
</evidence>
<dbReference type="InterPro" id="IPR023415">
    <property type="entry name" value="LDLR_class-A_CS"/>
</dbReference>
<dbReference type="GO" id="GO:0004252">
    <property type="term" value="F:serine-type endopeptidase activity"/>
    <property type="evidence" value="ECO:0007669"/>
    <property type="project" value="InterPro"/>
</dbReference>
<evidence type="ECO:0000256" key="4">
    <source>
        <dbReference type="ARBA" id="ARBA00017161"/>
    </source>
</evidence>
<keyword evidence="12 15" id="KW-1015">Disulfide bond</keyword>
<comment type="catalytic activity">
    <reaction evidence="1">
        <text>Preferential cleavage: Arg-|-Xaa, Lys-|-Xaa.</text>
        <dbReference type="EC" id="3.4.21.10"/>
    </reaction>
</comment>
<evidence type="ECO:0000256" key="1">
    <source>
        <dbReference type="ARBA" id="ARBA00001656"/>
    </source>
</evidence>
<keyword evidence="10 16" id="KW-0720">Serine protease</keyword>
<evidence type="ECO:0000256" key="12">
    <source>
        <dbReference type="ARBA" id="ARBA00023157"/>
    </source>
</evidence>
<dbReference type="GO" id="GO:0005576">
    <property type="term" value="C:extracellular region"/>
    <property type="evidence" value="ECO:0007669"/>
    <property type="project" value="UniProtKB-SubCell"/>
</dbReference>
<dbReference type="InterPro" id="IPR001254">
    <property type="entry name" value="Trypsin_dom"/>
</dbReference>
<evidence type="ECO:0000256" key="8">
    <source>
        <dbReference type="ARBA" id="ARBA00022737"/>
    </source>
</evidence>
<evidence type="ECO:0000256" key="3">
    <source>
        <dbReference type="ARBA" id="ARBA00012050"/>
    </source>
</evidence>
<keyword evidence="17" id="KW-0812">Transmembrane</keyword>
<dbReference type="FunFam" id="2.40.10.10:FF:000146">
    <property type="entry name" value="Serine protease 53"/>
    <property type="match status" value="1"/>
</dbReference>
<dbReference type="PRINTS" id="PR00261">
    <property type="entry name" value="LDLRECEPTOR"/>
</dbReference>
<feature type="disulfide bond" evidence="14">
    <location>
        <begin position="259"/>
        <end position="277"/>
    </location>
</feature>
<feature type="disulfide bond" evidence="14">
    <location>
        <begin position="252"/>
        <end position="264"/>
    </location>
</feature>
<evidence type="ECO:0000256" key="13">
    <source>
        <dbReference type="ARBA" id="ARBA00023180"/>
    </source>
</evidence>
<dbReference type="InterPro" id="IPR043504">
    <property type="entry name" value="Peptidase_S1_PA_chymotrypsin"/>
</dbReference>
<reference evidence="20" key="2">
    <citation type="journal article" date="2021" name="Genome Biol. Evol.">
        <title>Developing a high-quality reference genome for a parasitic bivalve with doubly uniparental inheritance (Bivalvia: Unionida).</title>
        <authorList>
            <person name="Smith C.H."/>
        </authorList>
    </citation>
    <scope>NUCLEOTIDE SEQUENCE</scope>
    <source>
        <strain evidence="20">CHS0354</strain>
        <tissue evidence="20">Mantle</tissue>
    </source>
</reference>
<organism evidence="20 21">
    <name type="scientific">Potamilus streckersoni</name>
    <dbReference type="NCBI Taxonomy" id="2493646"/>
    <lineage>
        <taxon>Eukaryota</taxon>
        <taxon>Metazoa</taxon>
        <taxon>Spiralia</taxon>
        <taxon>Lophotrochozoa</taxon>
        <taxon>Mollusca</taxon>
        <taxon>Bivalvia</taxon>
        <taxon>Autobranchia</taxon>
        <taxon>Heteroconchia</taxon>
        <taxon>Palaeoheterodonta</taxon>
        <taxon>Unionida</taxon>
        <taxon>Unionoidea</taxon>
        <taxon>Unionidae</taxon>
        <taxon>Ambleminae</taxon>
        <taxon>Lampsilini</taxon>
        <taxon>Potamilus</taxon>
    </lineage>
</organism>
<keyword evidence="11" id="KW-0865">Zymogen</keyword>
<evidence type="ECO:0000256" key="7">
    <source>
        <dbReference type="ARBA" id="ARBA00022729"/>
    </source>
</evidence>
<dbReference type="InterPro" id="IPR002172">
    <property type="entry name" value="LDrepeatLR_classA_rpt"/>
</dbReference>
<evidence type="ECO:0000313" key="21">
    <source>
        <dbReference type="Proteomes" id="UP001195483"/>
    </source>
</evidence>
<evidence type="ECO:0000256" key="10">
    <source>
        <dbReference type="ARBA" id="ARBA00022825"/>
    </source>
</evidence>
<evidence type="ECO:0000259" key="19">
    <source>
        <dbReference type="PROSITE" id="PS50287"/>
    </source>
</evidence>
<comment type="caution">
    <text evidence="15">Lacks conserved residue(s) required for the propagation of feature annotation.</text>
</comment>
<keyword evidence="13" id="KW-0325">Glycoprotein</keyword>
<dbReference type="PROSITE" id="PS50240">
    <property type="entry name" value="TRYPSIN_DOM"/>
    <property type="match status" value="1"/>
</dbReference>
<sequence length="805" mass="88449">MEKTSDDTASVLLPRLEKENNNLPADCFEPFEIHSDNTKTAKKSSMKALAITLILILTAIASAVIALALFLKAADKSGQPPYESVNGTKQLETYITSSTQVSSLSSIVTESYMTTSLFKETSYIISFSTSHIKTVTSTTQHVQSSMATLASTLSATATSSLIHTVSPTHTVTVLQSATISPISSTIFSSTFVTPSSILVTSSTISPSTSTTRPVCREDEFQCNDGSCINRMYVCDGHPHCSGGEEENINCTCASDQFRCSSGQCISNQFQCDGNIHCLDQSDEINCTNCKGFQCRSGLCLWSPYKKCNGYIDCDDFSDELNCVRTVGNTRCNNGLWVPNNKWCDGIDDCFDNSDEKTCVDCSPSQFQCQNGKCIMMDWECDGQVDCSEREDEANCDQCSAQEHTCSDYNCVPQQKICNGINDCKAGTDEMSCVELRGTKNDLEQESGVLMIQTRGEDNKYPVCAASLWTQQASNLVCKHLGQQQGLRHTNVSLSQSGLMKVTSFYHLTASGNMQDSVLKYMEKRSACDSSLVISLTCMPKECGRRKVEILTPLIAGGSIAPKGKWPWVVSLSHMGKDICGGSLISNQWVLTAAHCILQDQYDYSKVPYNFEVLLGTNDRSRVPQSTAQRIQVKRVFLHPNTTRTMTGSTDWDTALLYLSKPVEFTDYIQPLCLPDANNVYSASSVCYLAGWGYINPAQLTVREMRDAKMSLWDDEMCEKNVVTGEKVVNIDTTLCAGYKSGAISGCQGDSGSPLMCQDVRGRWSQAGILSSGNEACDGRQFNRANRFTRMTNIVDWIVQIMKKNS</sequence>
<gene>
    <name evidence="20" type="ORF">CHS0354_018682</name>
</gene>
<dbReference type="AlphaFoldDB" id="A0AAE0SKB7"/>
<dbReference type="CDD" id="cd00112">
    <property type="entry name" value="LDLa"/>
    <property type="match status" value="6"/>
</dbReference>
<dbReference type="Pfam" id="PF00089">
    <property type="entry name" value="Trypsin"/>
    <property type="match status" value="1"/>
</dbReference>
<keyword evidence="9 16" id="KW-0378">Hydrolase</keyword>
<feature type="domain" description="SRCR" evidence="19">
    <location>
        <begin position="435"/>
        <end position="538"/>
    </location>
</feature>
<dbReference type="GO" id="GO:0016020">
    <property type="term" value="C:membrane"/>
    <property type="evidence" value="ECO:0007669"/>
    <property type="project" value="InterPro"/>
</dbReference>
<evidence type="ECO:0000256" key="5">
    <source>
        <dbReference type="ARBA" id="ARBA00022525"/>
    </source>
</evidence>
<feature type="disulfide bond" evidence="14">
    <location>
        <begin position="380"/>
        <end position="395"/>
    </location>
</feature>
<feature type="disulfide bond" evidence="14">
    <location>
        <begin position="405"/>
        <end position="423"/>
    </location>
</feature>
<protein>
    <recommendedName>
        <fullName evidence="4">Acrosin</fullName>
        <ecNumber evidence="3">3.4.21.10</ecNumber>
    </recommendedName>
</protein>
<feature type="disulfide bond" evidence="14">
    <location>
        <begin position="417"/>
        <end position="432"/>
    </location>
</feature>
<dbReference type="SUPFAM" id="SSF50494">
    <property type="entry name" value="Trypsin-like serine proteases"/>
    <property type="match status" value="1"/>
</dbReference>
<feature type="disulfide bond" evidence="14">
    <location>
        <begin position="215"/>
        <end position="227"/>
    </location>
</feature>
<dbReference type="FunFam" id="4.10.400.10:FF:000034">
    <property type="entry name" value="Low-density lipoprotein receptor-related protein 2"/>
    <property type="match status" value="1"/>
</dbReference>
<feature type="disulfide bond" evidence="14">
    <location>
        <begin position="331"/>
        <end position="349"/>
    </location>
</feature>
<feature type="disulfide bond" evidence="14">
    <location>
        <begin position="398"/>
        <end position="410"/>
    </location>
</feature>
<dbReference type="Gene3D" id="2.40.10.10">
    <property type="entry name" value="Trypsin-like serine proteases"/>
    <property type="match status" value="2"/>
</dbReference>
<evidence type="ECO:0000256" key="9">
    <source>
        <dbReference type="ARBA" id="ARBA00022801"/>
    </source>
</evidence>
<evidence type="ECO:0000313" key="20">
    <source>
        <dbReference type="EMBL" id="KAK3593586.1"/>
    </source>
</evidence>
<evidence type="ECO:0000256" key="14">
    <source>
        <dbReference type="PROSITE-ProRule" id="PRU00124"/>
    </source>
</evidence>
<feature type="disulfide bond" evidence="14">
    <location>
        <begin position="343"/>
        <end position="358"/>
    </location>
</feature>
<dbReference type="PROSITE" id="PS00135">
    <property type="entry name" value="TRYPSIN_SER"/>
    <property type="match status" value="1"/>
</dbReference>
<dbReference type="InterPro" id="IPR001190">
    <property type="entry name" value="SRCR"/>
</dbReference>
<keyword evidence="5" id="KW-0964">Secreted</keyword>
<feature type="disulfide bond" evidence="14">
    <location>
        <begin position="307"/>
        <end position="322"/>
    </location>
</feature>
<accession>A0AAE0SKB7</accession>
<evidence type="ECO:0000256" key="17">
    <source>
        <dbReference type="SAM" id="Phobius"/>
    </source>
</evidence>
<dbReference type="PROSITE" id="PS00134">
    <property type="entry name" value="TRYPSIN_HIS"/>
    <property type="match status" value="1"/>
</dbReference>
<evidence type="ECO:0000256" key="16">
    <source>
        <dbReference type="RuleBase" id="RU363034"/>
    </source>
</evidence>
<feature type="disulfide bond" evidence="14">
    <location>
        <begin position="368"/>
        <end position="386"/>
    </location>
</feature>
<feature type="transmembrane region" description="Helical" evidence="17">
    <location>
        <begin position="48"/>
        <end position="71"/>
    </location>
</feature>
<dbReference type="Proteomes" id="UP001195483">
    <property type="component" value="Unassembled WGS sequence"/>
</dbReference>
<keyword evidence="17" id="KW-0472">Membrane</keyword>
<dbReference type="Pfam" id="PF00057">
    <property type="entry name" value="Ldl_recept_a"/>
    <property type="match status" value="6"/>
</dbReference>
<keyword evidence="8" id="KW-0677">Repeat</keyword>
<reference evidence="20" key="3">
    <citation type="submission" date="2023-05" db="EMBL/GenBank/DDBJ databases">
        <authorList>
            <person name="Smith C.H."/>
        </authorList>
    </citation>
    <scope>NUCLEOTIDE SEQUENCE</scope>
    <source>
        <strain evidence="20">CHS0354</strain>
        <tissue evidence="20">Mantle</tissue>
    </source>
</reference>
<dbReference type="CDD" id="cd00190">
    <property type="entry name" value="Tryp_SPc"/>
    <property type="match status" value="1"/>
</dbReference>
<dbReference type="SMART" id="SM00192">
    <property type="entry name" value="LDLa"/>
    <property type="match status" value="6"/>
</dbReference>
<dbReference type="InterPro" id="IPR033116">
    <property type="entry name" value="TRYPSIN_SER"/>
</dbReference>
<dbReference type="EC" id="3.4.21.10" evidence="3"/>
<dbReference type="PANTHER" id="PTHR24252:SF8">
    <property type="entry name" value="ACROSIN"/>
    <property type="match status" value="1"/>
</dbReference>
<evidence type="ECO:0000256" key="11">
    <source>
        <dbReference type="ARBA" id="ARBA00023145"/>
    </source>
</evidence>
<dbReference type="PROSITE" id="PS01209">
    <property type="entry name" value="LDLRA_1"/>
    <property type="match status" value="1"/>
</dbReference>
<evidence type="ECO:0000256" key="2">
    <source>
        <dbReference type="ARBA" id="ARBA00004613"/>
    </source>
</evidence>
<comment type="caution">
    <text evidence="20">The sequence shown here is derived from an EMBL/GenBank/DDBJ whole genome shotgun (WGS) entry which is preliminary data.</text>
</comment>
<dbReference type="PROSITE" id="PS50068">
    <property type="entry name" value="LDLRA_2"/>
    <property type="match status" value="6"/>
</dbReference>
<keyword evidence="6 16" id="KW-0645">Protease</keyword>
<dbReference type="PANTHER" id="PTHR24252">
    <property type="entry name" value="ACROSIN-RELATED"/>
    <property type="match status" value="1"/>
</dbReference>
<comment type="subcellular location">
    <subcellularLocation>
        <location evidence="2">Secreted</location>
    </subcellularLocation>
</comment>
<feature type="domain" description="Peptidase S1" evidence="18">
    <location>
        <begin position="554"/>
        <end position="802"/>
    </location>
</feature>
<dbReference type="InterPro" id="IPR018114">
    <property type="entry name" value="TRYPSIN_HIS"/>
</dbReference>
<proteinExistence type="predicted"/>
<evidence type="ECO:0000259" key="18">
    <source>
        <dbReference type="PROSITE" id="PS50240"/>
    </source>
</evidence>
<reference evidence="20" key="1">
    <citation type="journal article" date="2021" name="Genome Biol. Evol.">
        <title>A High-Quality Reference Genome for a Parasitic Bivalve with Doubly Uniparental Inheritance (Bivalvia: Unionida).</title>
        <authorList>
            <person name="Smith C.H."/>
        </authorList>
    </citation>
    <scope>NUCLEOTIDE SEQUENCE</scope>
    <source>
        <strain evidence="20">CHS0354</strain>
    </source>
</reference>
<dbReference type="GO" id="GO:0006508">
    <property type="term" value="P:proteolysis"/>
    <property type="evidence" value="ECO:0007669"/>
    <property type="project" value="UniProtKB-KW"/>
</dbReference>